<dbReference type="Pfam" id="PF08352">
    <property type="entry name" value="oligo_HPY"/>
    <property type="match status" value="1"/>
</dbReference>
<evidence type="ECO:0000313" key="8">
    <source>
        <dbReference type="Proteomes" id="UP000019849"/>
    </source>
</evidence>
<dbReference type="STRING" id="69279.BG36_01405"/>
<evidence type="ECO:0000256" key="4">
    <source>
        <dbReference type="ARBA" id="ARBA00022741"/>
    </source>
</evidence>
<gene>
    <name evidence="7" type="ORF">BG36_01405</name>
</gene>
<dbReference type="PANTHER" id="PTHR43776">
    <property type="entry name" value="TRANSPORT ATP-BINDING PROTEIN"/>
    <property type="match status" value="1"/>
</dbReference>
<reference evidence="7 8" key="1">
    <citation type="submission" date="2014-02" db="EMBL/GenBank/DDBJ databases">
        <title>Aquamicrobium defluvii Genome sequencing.</title>
        <authorList>
            <person name="Wang X."/>
        </authorList>
    </citation>
    <scope>NUCLEOTIDE SEQUENCE [LARGE SCALE GENOMIC DNA]</scope>
    <source>
        <strain evidence="7 8">W13Z1</strain>
    </source>
</reference>
<dbReference type="InterPro" id="IPR003593">
    <property type="entry name" value="AAA+_ATPase"/>
</dbReference>
<dbReference type="Pfam" id="PF00005">
    <property type="entry name" value="ABC_tran"/>
    <property type="match status" value="1"/>
</dbReference>
<accession>A0A011VQ87</accession>
<protein>
    <submittedName>
        <fullName evidence="7">Peptide ABC transporter ATP-binding protein</fullName>
    </submittedName>
</protein>
<dbReference type="SUPFAM" id="SSF52540">
    <property type="entry name" value="P-loop containing nucleoside triphosphate hydrolases"/>
    <property type="match status" value="1"/>
</dbReference>
<evidence type="ECO:0000256" key="1">
    <source>
        <dbReference type="ARBA" id="ARBA00004417"/>
    </source>
</evidence>
<evidence type="ECO:0000256" key="5">
    <source>
        <dbReference type="ARBA" id="ARBA00022840"/>
    </source>
</evidence>
<keyword evidence="5 7" id="KW-0067">ATP-binding</keyword>
<comment type="subcellular location">
    <subcellularLocation>
        <location evidence="1">Cell inner membrane</location>
        <topology evidence="1">Peripheral membrane protein</topology>
    </subcellularLocation>
</comment>
<dbReference type="GO" id="GO:0005524">
    <property type="term" value="F:ATP binding"/>
    <property type="evidence" value="ECO:0007669"/>
    <property type="project" value="UniProtKB-KW"/>
</dbReference>
<evidence type="ECO:0000259" key="6">
    <source>
        <dbReference type="PROSITE" id="PS50893"/>
    </source>
</evidence>
<dbReference type="EMBL" id="JENY01000001">
    <property type="protein sequence ID" value="EXL10540.1"/>
    <property type="molecule type" value="Genomic_DNA"/>
</dbReference>
<dbReference type="NCBIfam" id="TIGR01727">
    <property type="entry name" value="oligo_HPY"/>
    <property type="match status" value="1"/>
</dbReference>
<dbReference type="HOGENOM" id="CLU_000604_1_23_5"/>
<keyword evidence="4" id="KW-0547">Nucleotide-binding</keyword>
<dbReference type="GO" id="GO:0055085">
    <property type="term" value="P:transmembrane transport"/>
    <property type="evidence" value="ECO:0007669"/>
    <property type="project" value="UniProtKB-ARBA"/>
</dbReference>
<dbReference type="PANTHER" id="PTHR43776:SF7">
    <property type="entry name" value="D,D-DIPEPTIDE TRANSPORT ATP-BINDING PROTEIN DDPF-RELATED"/>
    <property type="match status" value="1"/>
</dbReference>
<dbReference type="InterPro" id="IPR013563">
    <property type="entry name" value="Oligopep_ABC_C"/>
</dbReference>
<dbReference type="GO" id="GO:0015833">
    <property type="term" value="P:peptide transport"/>
    <property type="evidence" value="ECO:0007669"/>
    <property type="project" value="InterPro"/>
</dbReference>
<dbReference type="InterPro" id="IPR027417">
    <property type="entry name" value="P-loop_NTPase"/>
</dbReference>
<evidence type="ECO:0000256" key="2">
    <source>
        <dbReference type="ARBA" id="ARBA00005417"/>
    </source>
</evidence>
<comment type="caution">
    <text evidence="7">The sequence shown here is derived from an EMBL/GenBank/DDBJ whole genome shotgun (WGS) entry which is preliminary data.</text>
</comment>
<dbReference type="PROSITE" id="PS50893">
    <property type="entry name" value="ABC_TRANSPORTER_2"/>
    <property type="match status" value="1"/>
</dbReference>
<dbReference type="FunFam" id="3.40.50.300:FF:000016">
    <property type="entry name" value="Oligopeptide ABC transporter ATP-binding component"/>
    <property type="match status" value="1"/>
</dbReference>
<dbReference type="GO" id="GO:0005886">
    <property type="term" value="C:plasma membrane"/>
    <property type="evidence" value="ECO:0007669"/>
    <property type="project" value="UniProtKB-SubCell"/>
</dbReference>
<dbReference type="PROSITE" id="PS00211">
    <property type="entry name" value="ABC_TRANSPORTER_1"/>
    <property type="match status" value="1"/>
</dbReference>
<dbReference type="RefSeq" id="WP_051520316.1">
    <property type="nucleotide sequence ID" value="NZ_KK073877.1"/>
</dbReference>
<dbReference type="eggNOG" id="COG4608">
    <property type="taxonomic scope" value="Bacteria"/>
</dbReference>
<organism evidence="7 8">
    <name type="scientific">Aquamicrobium defluvii</name>
    <dbReference type="NCBI Taxonomy" id="69279"/>
    <lineage>
        <taxon>Bacteria</taxon>
        <taxon>Pseudomonadati</taxon>
        <taxon>Pseudomonadota</taxon>
        <taxon>Alphaproteobacteria</taxon>
        <taxon>Hyphomicrobiales</taxon>
        <taxon>Phyllobacteriaceae</taxon>
        <taxon>Aquamicrobium</taxon>
    </lineage>
</organism>
<keyword evidence="3" id="KW-0813">Transport</keyword>
<dbReference type="Proteomes" id="UP000019849">
    <property type="component" value="Unassembled WGS sequence"/>
</dbReference>
<evidence type="ECO:0000256" key="3">
    <source>
        <dbReference type="ARBA" id="ARBA00022448"/>
    </source>
</evidence>
<feature type="domain" description="ABC transporter" evidence="6">
    <location>
        <begin position="20"/>
        <end position="265"/>
    </location>
</feature>
<dbReference type="AlphaFoldDB" id="A0A011VQ87"/>
<evidence type="ECO:0000313" key="7">
    <source>
        <dbReference type="EMBL" id="EXL10540.1"/>
    </source>
</evidence>
<dbReference type="InterPro" id="IPR017871">
    <property type="entry name" value="ABC_transporter-like_CS"/>
</dbReference>
<sequence>MTRTPRPEADKEIILSVRDLKKDYVVKGGIPGLTPRRTVSAVGGVSFELAKGETLGLVGESGCGKSTLGRCLLRLVDPSSGEVRFRGTELASLSAGEMRAFRKHLQMVFQDPLASLHPRMRIRDIIAEPLRLINVKGPWAMKRVAELLDLVRLAPEHGERFPHELSGGQRQRVGIARALALDPEILVLDEPVSALDVSVQAGVLNLLDELQARLGISYVFIAHDLAVVRHVSNRVAVMYLGRIVEIGAAGQIYDKAAHPYTRALMSAVPLPDPDVERRRQRITLKGDVPSPMNIPSGCPFRTRCWKAQDICARERPALDEVAPGHRAACHFPETAPSVLLHGAAAEEASR</sequence>
<dbReference type="InterPro" id="IPR003439">
    <property type="entry name" value="ABC_transporter-like_ATP-bd"/>
</dbReference>
<dbReference type="InterPro" id="IPR050319">
    <property type="entry name" value="ABC_transp_ATP-bind"/>
</dbReference>
<dbReference type="SMART" id="SM00382">
    <property type="entry name" value="AAA"/>
    <property type="match status" value="1"/>
</dbReference>
<dbReference type="CDD" id="cd03257">
    <property type="entry name" value="ABC_NikE_OppD_transporters"/>
    <property type="match status" value="1"/>
</dbReference>
<dbReference type="PATRIC" id="fig|69279.3.peg.287"/>
<dbReference type="Gene3D" id="3.40.50.300">
    <property type="entry name" value="P-loop containing nucleotide triphosphate hydrolases"/>
    <property type="match status" value="1"/>
</dbReference>
<proteinExistence type="inferred from homology"/>
<name>A0A011VQ87_9HYPH</name>
<comment type="similarity">
    <text evidence="2">Belongs to the ABC transporter superfamily.</text>
</comment>
<dbReference type="GO" id="GO:0016887">
    <property type="term" value="F:ATP hydrolysis activity"/>
    <property type="evidence" value="ECO:0007669"/>
    <property type="project" value="InterPro"/>
</dbReference>